<keyword evidence="1" id="KW-0597">Phosphoprotein</keyword>
<dbReference type="PANTHER" id="PTHR14058:SF11">
    <property type="entry name" value="AMYLOID BETA PRECURSOR PROTEIN BINDING FAMILY B MEMBER 2"/>
    <property type="match status" value="1"/>
</dbReference>
<dbReference type="Gene3D" id="2.30.29.30">
    <property type="entry name" value="Pleckstrin-homology domain (PH domain)/Phosphotyrosine-binding domain (PTB)"/>
    <property type="match status" value="2"/>
</dbReference>
<feature type="compositionally biased region" description="Pro residues" evidence="3">
    <location>
        <begin position="63"/>
        <end position="85"/>
    </location>
</feature>
<reference evidence="6" key="1">
    <citation type="submission" date="2025-08" db="UniProtKB">
        <authorList>
            <consortium name="Ensembl"/>
        </authorList>
    </citation>
    <scope>IDENTIFICATION</scope>
</reference>
<sequence>MMSVGVTNRNGPAAAPPTSLNLRSSHNQLLSSDVTKQGSATPPKCRKKYALTSIQAAMGLGETPPPGSSPPSPGSPGTTPSPTPNNPKLAKNDVNQLRKAGQDHNRNTVGGPEPGAPDGTEGRPDEDTPGPEIDAPSQVNGNAGDGDGDGGGGGGGSLIIPDGEPQRDANAGPEEPNRNTEPADPDENTGGNVPPAPERNSNLSALEFHLSIQAEESDDISILSEKELMMSKVQIEEEEGEEEEEEEGEGDEGPEDEKAPLLLIHGDSPPPRHKRFPAPGLISDLLPPPGNKLLLSGKDSPPAPPPPSPPRRASPEDTPLLSVASSSSASSSPETKKERRTGAKTDCALNRIQNLNPSDEESSWTTLSQESNTPEETDIWSEPSFQTDPDLPPGWKKITDMAGVYYWHIPTGTTQWERPCAAADGAPAPGGPADPQDGVPALGDVAPAPRTHSSSSASPSPTPDYQSSQTEIFFGASPRSGSTTSDSSLEPLPAHQPVMPSCGFVNSCYFPRSASVQGESDQEGSSQLQEEKKPVWSEFGGKIDSEVWKDLQAATVNPDPSLKEFEGATLRYASLKLRNPQPVEEETSSGSNCDSETKCFAVRSLGWVEMAEDDLAPGKSSVAVNNCIRQLSYSKNDIRDTVGIWGEGKDMYLVLENNMLNLVDPMDRSVLHAQPIASIRVWGVGRDNGRDFAYVARDKNTRILKCHVFRCDTPAKAIATSLHEICSRIMTERKIAKALAGGSLQDRVQAGLDLPLQEFPTPKTELVQKFQVFYLGMLPVARPIGMDILNGAIDSLVGSCDRADWNPVALTVADATVTISKDEEEEEVLVECRVRFLSFMGVGHNVHSFAFIMDAGGQRYDCHVFWCEPNAGGVSEAVQAACMLRYQKCLVARPPSQRACGSSPPGDSVSRRVSTSVKRGVLSLIDTLKQKRPVTELPQ</sequence>
<dbReference type="GeneTree" id="ENSGT00390000000002"/>
<dbReference type="SMART" id="SM00456">
    <property type="entry name" value="WW"/>
    <property type="match status" value="1"/>
</dbReference>
<feature type="compositionally biased region" description="Polar residues" evidence="3">
    <location>
        <begin position="18"/>
        <end position="40"/>
    </location>
</feature>
<dbReference type="FunFam" id="2.20.70.10:FF:000003">
    <property type="entry name" value="amyloid beta A4 precursor protein-binding family B member 2"/>
    <property type="match status" value="1"/>
</dbReference>
<dbReference type="FunFam" id="2.30.29.30:FF:000019">
    <property type="entry name" value="Amyloid beta (A4) precursor protein-binding, family B, member 1 (Fe65)"/>
    <property type="match status" value="1"/>
</dbReference>
<organism evidence="6 7">
    <name type="scientific">Gadus morhua</name>
    <name type="common">Atlantic cod</name>
    <dbReference type="NCBI Taxonomy" id="8049"/>
    <lineage>
        <taxon>Eukaryota</taxon>
        <taxon>Metazoa</taxon>
        <taxon>Chordata</taxon>
        <taxon>Craniata</taxon>
        <taxon>Vertebrata</taxon>
        <taxon>Euteleostomi</taxon>
        <taxon>Actinopterygii</taxon>
        <taxon>Neopterygii</taxon>
        <taxon>Teleostei</taxon>
        <taxon>Neoteleostei</taxon>
        <taxon>Acanthomorphata</taxon>
        <taxon>Zeiogadaria</taxon>
        <taxon>Gadariae</taxon>
        <taxon>Gadiformes</taxon>
        <taxon>Gadoidei</taxon>
        <taxon>Gadidae</taxon>
        <taxon>Gadus</taxon>
    </lineage>
</organism>
<evidence type="ECO:0000313" key="6">
    <source>
        <dbReference type="Ensembl" id="ENSGMOP00000047621.1"/>
    </source>
</evidence>
<dbReference type="InterPro" id="IPR011993">
    <property type="entry name" value="PH-like_dom_sf"/>
</dbReference>
<dbReference type="CDD" id="cd01271">
    <property type="entry name" value="PTB2_Fe65"/>
    <property type="match status" value="1"/>
</dbReference>
<feature type="compositionally biased region" description="Basic and acidic residues" evidence="3">
    <location>
        <begin position="334"/>
        <end position="343"/>
    </location>
</feature>
<feature type="compositionally biased region" description="Polar residues" evidence="3">
    <location>
        <begin position="351"/>
        <end position="372"/>
    </location>
</feature>
<dbReference type="PROSITE" id="PS50020">
    <property type="entry name" value="WW_DOMAIN_2"/>
    <property type="match status" value="1"/>
</dbReference>
<reference evidence="6" key="2">
    <citation type="submission" date="2025-09" db="UniProtKB">
        <authorList>
            <consortium name="Ensembl"/>
        </authorList>
    </citation>
    <scope>IDENTIFICATION</scope>
</reference>
<feature type="compositionally biased region" description="Low complexity" evidence="3">
    <location>
        <begin position="477"/>
        <end position="488"/>
    </location>
</feature>
<dbReference type="Ensembl" id="ENSGMOT00000054971.1">
    <property type="protein sequence ID" value="ENSGMOP00000047621.1"/>
    <property type="gene ID" value="ENSGMOG00000031092.1"/>
</dbReference>
<evidence type="ECO:0000259" key="4">
    <source>
        <dbReference type="PROSITE" id="PS01179"/>
    </source>
</evidence>
<dbReference type="FunFam" id="2.30.29.30:FF:000034">
    <property type="entry name" value="amyloid beta A4 precursor protein-binding family B member 2"/>
    <property type="match status" value="1"/>
</dbReference>
<feature type="compositionally biased region" description="Polar residues" evidence="3">
    <location>
        <begin position="1"/>
        <end position="10"/>
    </location>
</feature>
<dbReference type="GO" id="GO:0001540">
    <property type="term" value="F:amyloid-beta binding"/>
    <property type="evidence" value="ECO:0007669"/>
    <property type="project" value="InterPro"/>
</dbReference>
<keyword evidence="7" id="KW-1185">Reference proteome</keyword>
<dbReference type="SUPFAM" id="SSF50729">
    <property type="entry name" value="PH domain-like"/>
    <property type="match status" value="2"/>
</dbReference>
<feature type="compositionally biased region" description="Low complexity" evidence="3">
    <location>
        <begin position="419"/>
        <end position="459"/>
    </location>
</feature>
<feature type="compositionally biased region" description="Polar residues" evidence="3">
    <location>
        <begin position="515"/>
        <end position="528"/>
    </location>
</feature>
<proteinExistence type="predicted"/>
<dbReference type="InterPro" id="IPR039576">
    <property type="entry name" value="APBB1/2/3"/>
</dbReference>
<feature type="region of interest" description="Disordered" evidence="3">
    <location>
        <begin position="1"/>
        <end position="395"/>
    </location>
</feature>
<dbReference type="GO" id="GO:0005634">
    <property type="term" value="C:nucleus"/>
    <property type="evidence" value="ECO:0007669"/>
    <property type="project" value="TreeGrafter"/>
</dbReference>
<feature type="compositionally biased region" description="Gly residues" evidence="3">
    <location>
        <begin position="143"/>
        <end position="157"/>
    </location>
</feature>
<feature type="domain" description="PID" evidence="4">
    <location>
        <begin position="769"/>
        <end position="895"/>
    </location>
</feature>
<feature type="domain" description="PID" evidence="4">
    <location>
        <begin position="600"/>
        <end position="733"/>
    </location>
</feature>
<feature type="compositionally biased region" description="Pro residues" evidence="3">
    <location>
        <begin position="301"/>
        <end position="312"/>
    </location>
</feature>
<dbReference type="PROSITE" id="PS01179">
    <property type="entry name" value="PID"/>
    <property type="match status" value="2"/>
</dbReference>
<dbReference type="CDD" id="cd01272">
    <property type="entry name" value="PTB1_Fe65"/>
    <property type="match status" value="1"/>
</dbReference>
<dbReference type="InterPro" id="IPR006020">
    <property type="entry name" value="PTB/PI_dom"/>
</dbReference>
<evidence type="ECO:0000313" key="7">
    <source>
        <dbReference type="Proteomes" id="UP000694546"/>
    </source>
</evidence>
<evidence type="ECO:0000256" key="1">
    <source>
        <dbReference type="ARBA" id="ARBA00022553"/>
    </source>
</evidence>
<accession>A0A8C5BKX2</accession>
<dbReference type="Pfam" id="PF00640">
    <property type="entry name" value="PID"/>
    <property type="match status" value="2"/>
</dbReference>
<dbReference type="Gene3D" id="2.20.70.10">
    <property type="match status" value="1"/>
</dbReference>
<evidence type="ECO:0000256" key="2">
    <source>
        <dbReference type="ARBA" id="ARBA00022737"/>
    </source>
</evidence>
<dbReference type="PROSITE" id="PS01159">
    <property type="entry name" value="WW_DOMAIN_1"/>
    <property type="match status" value="1"/>
</dbReference>
<dbReference type="PANTHER" id="PTHR14058">
    <property type="entry name" value="AMYLOID BETA A4 PRECURSOR PROTEIN-BINDING FAMILY B"/>
    <property type="match status" value="1"/>
</dbReference>
<evidence type="ECO:0000256" key="3">
    <source>
        <dbReference type="SAM" id="MobiDB-lite"/>
    </source>
</evidence>
<gene>
    <name evidence="6" type="primary">apbb2b</name>
</gene>
<dbReference type="OMA" id="XGKDMYL"/>
<feature type="region of interest" description="Disordered" evidence="3">
    <location>
        <begin position="417"/>
        <end position="494"/>
    </location>
</feature>
<feature type="compositionally biased region" description="Acidic residues" evidence="3">
    <location>
        <begin position="236"/>
        <end position="255"/>
    </location>
</feature>
<dbReference type="SMART" id="SM00462">
    <property type="entry name" value="PTB"/>
    <property type="match status" value="2"/>
</dbReference>
<protein>
    <submittedName>
        <fullName evidence="6">Uncharacterized protein</fullName>
    </submittedName>
</protein>
<dbReference type="GO" id="GO:0006355">
    <property type="term" value="P:regulation of DNA-templated transcription"/>
    <property type="evidence" value="ECO:0007669"/>
    <property type="project" value="TreeGrafter"/>
</dbReference>
<dbReference type="GO" id="GO:0005737">
    <property type="term" value="C:cytoplasm"/>
    <property type="evidence" value="ECO:0007669"/>
    <property type="project" value="TreeGrafter"/>
</dbReference>
<dbReference type="AlphaFoldDB" id="A0A8C5BKX2"/>
<feature type="region of interest" description="Disordered" evidence="3">
    <location>
        <begin position="515"/>
        <end position="534"/>
    </location>
</feature>
<keyword evidence="2" id="KW-0677">Repeat</keyword>
<dbReference type="Proteomes" id="UP000694546">
    <property type="component" value="Chromosome 3"/>
</dbReference>
<feature type="domain" description="WW" evidence="5">
    <location>
        <begin position="389"/>
        <end position="421"/>
    </location>
</feature>
<dbReference type="Pfam" id="PF00397">
    <property type="entry name" value="WW"/>
    <property type="match status" value="1"/>
</dbReference>
<feature type="compositionally biased region" description="Low complexity" evidence="3">
    <location>
        <begin position="322"/>
        <end position="332"/>
    </location>
</feature>
<dbReference type="CDD" id="cd00201">
    <property type="entry name" value="WW"/>
    <property type="match status" value="1"/>
</dbReference>
<dbReference type="SUPFAM" id="SSF51045">
    <property type="entry name" value="WW domain"/>
    <property type="match status" value="1"/>
</dbReference>
<name>A0A8C5BKX2_GADMO</name>
<dbReference type="InterPro" id="IPR001202">
    <property type="entry name" value="WW_dom"/>
</dbReference>
<dbReference type="InterPro" id="IPR036020">
    <property type="entry name" value="WW_dom_sf"/>
</dbReference>
<evidence type="ECO:0000259" key="5">
    <source>
        <dbReference type="PROSITE" id="PS50020"/>
    </source>
</evidence>